<feature type="transmembrane region" description="Helical" evidence="1">
    <location>
        <begin position="27"/>
        <end position="50"/>
    </location>
</feature>
<gene>
    <name evidence="3" type="ORF">N7468_003970</name>
</gene>
<evidence type="ECO:0000259" key="2">
    <source>
        <dbReference type="Pfam" id="PF24802"/>
    </source>
</evidence>
<dbReference type="PANTHER" id="PTHR37013">
    <property type="entry name" value="INTEGRAL MEMBRANE PROTEIN (AFU_ORTHOLOGUE AFUA_1G05950)-RELATED"/>
    <property type="match status" value="1"/>
</dbReference>
<accession>A0A9W9P890</accession>
<keyword evidence="1" id="KW-1133">Transmembrane helix</keyword>
<keyword evidence="4" id="KW-1185">Reference proteome</keyword>
<dbReference type="AlphaFoldDB" id="A0A9W9P890"/>
<protein>
    <recommendedName>
        <fullName evidence="2">DUF7703 domain-containing protein</fullName>
    </recommendedName>
</protein>
<evidence type="ECO:0000313" key="4">
    <source>
        <dbReference type="Proteomes" id="UP001150941"/>
    </source>
</evidence>
<proteinExistence type="predicted"/>
<dbReference type="RefSeq" id="XP_058332270.1">
    <property type="nucleotide sequence ID" value="XM_058473267.1"/>
</dbReference>
<name>A0A9W9P890_9EURO</name>
<dbReference type="Pfam" id="PF24802">
    <property type="entry name" value="DUF7703"/>
    <property type="match status" value="1"/>
</dbReference>
<dbReference type="InterPro" id="IPR056120">
    <property type="entry name" value="DUF7703"/>
</dbReference>
<feature type="transmembrane region" description="Helical" evidence="1">
    <location>
        <begin position="121"/>
        <end position="145"/>
    </location>
</feature>
<feature type="transmembrane region" description="Helical" evidence="1">
    <location>
        <begin position="204"/>
        <end position="226"/>
    </location>
</feature>
<keyword evidence="1" id="KW-0472">Membrane</keyword>
<sequence length="306" mass="34115">MTSNGAFDFTDSLSHNNFAENQVRSHLFAAFAAIAWYNAIELIALCLASFKRRHGWYFWSLLVSSGGIIPNCLGYILLFFDSGVTPYVSITMVVSGWVMMVTGQSVVLWSRLHLVMQNIKILRAVLGMIIIDMIVFQFPTIVLMFGSVAPISSAFTTGYNVIERVQLIAFCIQEFIISSIYVYETIKLLRLRPQGRPNGILRQLLIINVVILVLDIAVVVTEWIGLYSVQALLKPAIYSVKLKLEYAILGKLVAIARAPLSGSDLLSSGWELDDTLRNQSSNASSRKYSLPWFWDVSSPSQSTSTP</sequence>
<evidence type="ECO:0000256" key="1">
    <source>
        <dbReference type="SAM" id="Phobius"/>
    </source>
</evidence>
<dbReference type="GeneID" id="83200570"/>
<reference evidence="3" key="1">
    <citation type="submission" date="2022-11" db="EMBL/GenBank/DDBJ databases">
        <authorList>
            <person name="Petersen C."/>
        </authorList>
    </citation>
    <scope>NUCLEOTIDE SEQUENCE</scope>
    <source>
        <strain evidence="3">IBT 19713</strain>
    </source>
</reference>
<dbReference type="OrthoDB" id="405906at2759"/>
<reference evidence="3" key="2">
    <citation type="journal article" date="2023" name="IMA Fungus">
        <title>Comparative genomic study of the Penicillium genus elucidates a diverse pangenome and 15 lateral gene transfer events.</title>
        <authorList>
            <person name="Petersen C."/>
            <person name="Sorensen T."/>
            <person name="Nielsen M.R."/>
            <person name="Sondergaard T.E."/>
            <person name="Sorensen J.L."/>
            <person name="Fitzpatrick D.A."/>
            <person name="Frisvad J.C."/>
            <person name="Nielsen K.L."/>
        </authorList>
    </citation>
    <scope>NUCLEOTIDE SEQUENCE</scope>
    <source>
        <strain evidence="3">IBT 19713</strain>
    </source>
</reference>
<keyword evidence="1" id="KW-0812">Transmembrane</keyword>
<dbReference type="EMBL" id="JAPQKS010000003">
    <property type="protein sequence ID" value="KAJ5239351.1"/>
    <property type="molecule type" value="Genomic_DNA"/>
</dbReference>
<evidence type="ECO:0000313" key="3">
    <source>
        <dbReference type="EMBL" id="KAJ5239351.1"/>
    </source>
</evidence>
<organism evidence="3 4">
    <name type="scientific">Penicillium chermesinum</name>
    <dbReference type="NCBI Taxonomy" id="63820"/>
    <lineage>
        <taxon>Eukaryota</taxon>
        <taxon>Fungi</taxon>
        <taxon>Dikarya</taxon>
        <taxon>Ascomycota</taxon>
        <taxon>Pezizomycotina</taxon>
        <taxon>Eurotiomycetes</taxon>
        <taxon>Eurotiomycetidae</taxon>
        <taxon>Eurotiales</taxon>
        <taxon>Aspergillaceae</taxon>
        <taxon>Penicillium</taxon>
    </lineage>
</organism>
<feature type="transmembrane region" description="Helical" evidence="1">
    <location>
        <begin position="165"/>
        <end position="183"/>
    </location>
</feature>
<feature type="transmembrane region" description="Helical" evidence="1">
    <location>
        <begin position="57"/>
        <end position="80"/>
    </location>
</feature>
<feature type="domain" description="DUF7703" evidence="2">
    <location>
        <begin position="21"/>
        <end position="258"/>
    </location>
</feature>
<comment type="caution">
    <text evidence="3">The sequence shown here is derived from an EMBL/GenBank/DDBJ whole genome shotgun (WGS) entry which is preliminary data.</text>
</comment>
<dbReference type="PANTHER" id="PTHR37013:SF7">
    <property type="entry name" value="INTEGRAL MEMBRANE PROTEIN"/>
    <property type="match status" value="1"/>
</dbReference>
<feature type="transmembrane region" description="Helical" evidence="1">
    <location>
        <begin position="86"/>
        <end position="109"/>
    </location>
</feature>
<dbReference type="Proteomes" id="UP001150941">
    <property type="component" value="Unassembled WGS sequence"/>
</dbReference>